<dbReference type="NCBIfam" id="TIGR04336">
    <property type="entry name" value="AmmeMemoSam_B"/>
    <property type="match status" value="1"/>
</dbReference>
<dbReference type="HOGENOM" id="CLU_038085_2_0_2"/>
<dbReference type="STRING" id="444157.Tneu_0059"/>
<dbReference type="KEGG" id="tne:Tneu_0059"/>
<dbReference type="OrthoDB" id="372162at2157"/>
<dbReference type="NCBIfam" id="NF001987">
    <property type="entry name" value="PRK00782.1"/>
    <property type="match status" value="1"/>
</dbReference>
<organism evidence="3 4">
    <name type="scientific">Pyrobaculum neutrophilum (strain DSM 2338 / JCM 9278 / NBRC 100436 / V24Sta)</name>
    <name type="common">Thermoproteus neutrophilus</name>
    <dbReference type="NCBI Taxonomy" id="444157"/>
    <lineage>
        <taxon>Archaea</taxon>
        <taxon>Thermoproteota</taxon>
        <taxon>Thermoprotei</taxon>
        <taxon>Thermoproteales</taxon>
        <taxon>Thermoproteaceae</taxon>
        <taxon>Pyrobaculum</taxon>
    </lineage>
</organism>
<dbReference type="Gene3D" id="3.40.830.10">
    <property type="entry name" value="LigB-like"/>
    <property type="match status" value="1"/>
</dbReference>
<keyword evidence="4" id="KW-1185">Reference proteome</keyword>
<comment type="similarity">
    <text evidence="1 2">Belongs to the MEMO1 family.</text>
</comment>
<name>B1YA43_PYRNV</name>
<accession>B1YA43</accession>
<dbReference type="PANTHER" id="PTHR11060:SF0">
    <property type="entry name" value="PROTEIN MEMO1"/>
    <property type="match status" value="1"/>
</dbReference>
<dbReference type="CDD" id="cd07361">
    <property type="entry name" value="MEMO_like"/>
    <property type="match status" value="1"/>
</dbReference>
<evidence type="ECO:0000313" key="3">
    <source>
        <dbReference type="EMBL" id="ACB39017.1"/>
    </source>
</evidence>
<dbReference type="HAMAP" id="MF_00055">
    <property type="entry name" value="MEMO1"/>
    <property type="match status" value="1"/>
</dbReference>
<protein>
    <recommendedName>
        <fullName evidence="2">MEMO1 family protein Tneu_0059</fullName>
    </recommendedName>
</protein>
<sequence length="282" mass="30471">MARGVRKPAVAGYFYEADRERLIQQIEWSIKHELGPKAPQLPKLGAEALGGVAPHAGYMYSGPVAAWIYAALSGFGKPDAFVIVGPNHYGIGAPVAIMKSGAWETPLGRVEIDAELAEEIARSGAAEEDPHAFSREHSIEVQIPFIQYFFGDVKIVPIALWRQTPSASRELGKAIAAALKKRGGRIYVIASSDFNHYEPHDVTVKKDEMAIGKILKLDEAGLFEVASKFDISICGLGPIGVLITAAKELGYNNATLLKHATSGDTSGYRDETVGYASILIHR</sequence>
<proteinExistence type="inferred from homology"/>
<evidence type="ECO:0000313" key="4">
    <source>
        <dbReference type="Proteomes" id="UP000001694"/>
    </source>
</evidence>
<dbReference type="Pfam" id="PF01875">
    <property type="entry name" value="Memo"/>
    <property type="match status" value="1"/>
</dbReference>
<dbReference type="Proteomes" id="UP000001694">
    <property type="component" value="Chromosome"/>
</dbReference>
<evidence type="ECO:0000256" key="1">
    <source>
        <dbReference type="ARBA" id="ARBA00006315"/>
    </source>
</evidence>
<evidence type="ECO:0000256" key="2">
    <source>
        <dbReference type="HAMAP-Rule" id="MF_00055"/>
    </source>
</evidence>
<gene>
    <name evidence="3" type="ordered locus">Tneu_0059</name>
</gene>
<dbReference type="EMBL" id="CP001014">
    <property type="protein sequence ID" value="ACB39017.1"/>
    <property type="molecule type" value="Genomic_DNA"/>
</dbReference>
<reference evidence="3" key="1">
    <citation type="submission" date="2008-03" db="EMBL/GenBank/DDBJ databases">
        <title>Complete sequence of Thermoproteus neutrophilus V24Sta.</title>
        <authorList>
            <consortium name="US DOE Joint Genome Institute"/>
            <person name="Copeland A."/>
            <person name="Lucas S."/>
            <person name="Lapidus A."/>
            <person name="Glavina del Rio T."/>
            <person name="Dalin E."/>
            <person name="Tice H."/>
            <person name="Bruce D."/>
            <person name="Goodwin L."/>
            <person name="Pitluck S."/>
            <person name="Sims D."/>
            <person name="Brettin T."/>
            <person name="Detter J.C."/>
            <person name="Han C."/>
            <person name="Kuske C.R."/>
            <person name="Schmutz J."/>
            <person name="Larimer F."/>
            <person name="Land M."/>
            <person name="Hauser L."/>
            <person name="Kyrpides N."/>
            <person name="Mikhailova N."/>
            <person name="Biddle J.F."/>
            <person name="Zhang Z."/>
            <person name="Fitz-Gibbon S.T."/>
            <person name="Lowe T.M."/>
            <person name="Saltikov C."/>
            <person name="House C.H."/>
            <person name="Richardson P."/>
        </authorList>
    </citation>
    <scope>NUCLEOTIDE SEQUENCE [LARGE SCALE GENOMIC DNA]</scope>
    <source>
        <strain evidence="3">V24Sta</strain>
    </source>
</reference>
<dbReference type="SUPFAM" id="SSF53213">
    <property type="entry name" value="LigB-like"/>
    <property type="match status" value="1"/>
</dbReference>
<dbReference type="AlphaFoldDB" id="B1YA43"/>
<dbReference type="GeneID" id="6164909"/>
<dbReference type="eggNOG" id="arCOG01728">
    <property type="taxonomic scope" value="Archaea"/>
</dbReference>
<dbReference type="RefSeq" id="WP_012349438.1">
    <property type="nucleotide sequence ID" value="NC_010525.1"/>
</dbReference>
<dbReference type="InterPro" id="IPR002737">
    <property type="entry name" value="MEMO1_fam"/>
</dbReference>
<dbReference type="PANTHER" id="PTHR11060">
    <property type="entry name" value="PROTEIN MEMO1"/>
    <property type="match status" value="1"/>
</dbReference>